<dbReference type="RefSeq" id="WP_075049631.1">
    <property type="nucleotide sequence ID" value="NZ_CP006867.1"/>
</dbReference>
<proteinExistence type="predicted"/>
<evidence type="ECO:0000313" key="3">
    <source>
        <dbReference type="Proteomes" id="UP000060778"/>
    </source>
</evidence>
<reference evidence="2 3" key="1">
    <citation type="submission" date="2013-11" db="EMBL/GenBank/DDBJ databases">
        <title>Comparative genomics of Ignicoccus.</title>
        <authorList>
            <person name="Podar M."/>
        </authorList>
    </citation>
    <scope>NUCLEOTIDE SEQUENCE [LARGE SCALE GENOMIC DNA]</scope>
    <source>
        <strain evidence="2 3">DSM 13165</strain>
    </source>
</reference>
<dbReference type="AlphaFoldDB" id="A0A0U3G233"/>
<dbReference type="EMBL" id="CP006867">
    <property type="protein sequence ID" value="ALU12396.1"/>
    <property type="molecule type" value="Genomic_DNA"/>
</dbReference>
<keyword evidence="1" id="KW-0812">Transmembrane</keyword>
<organism evidence="2 3">
    <name type="scientific">Ignicoccus islandicus DSM 13165</name>
    <dbReference type="NCBI Taxonomy" id="940295"/>
    <lineage>
        <taxon>Archaea</taxon>
        <taxon>Thermoproteota</taxon>
        <taxon>Thermoprotei</taxon>
        <taxon>Desulfurococcales</taxon>
        <taxon>Desulfurococcaceae</taxon>
        <taxon>Ignicoccus</taxon>
    </lineage>
</organism>
<accession>A0A0U3G233</accession>
<evidence type="ECO:0000256" key="1">
    <source>
        <dbReference type="SAM" id="Phobius"/>
    </source>
</evidence>
<dbReference type="KEGG" id="iis:EYM_03230"/>
<feature type="transmembrane region" description="Helical" evidence="1">
    <location>
        <begin position="7"/>
        <end position="27"/>
    </location>
</feature>
<evidence type="ECO:0000313" key="2">
    <source>
        <dbReference type="EMBL" id="ALU12396.1"/>
    </source>
</evidence>
<keyword evidence="3" id="KW-1185">Reference proteome</keyword>
<dbReference type="GeneID" id="30680040"/>
<sequence length="144" mass="15637">MARYCVVLSIGYGVVLLALWNSVLIALELIKPYSIQTFLSFSLLSVIATLTVVVLGSLLNCFFEYIGKEAFGVSPDISITAGWILIGFILAINQVLPQYVNPFELSTFLKLLYDVGTSSYSFNVLASPILYIIGNTTLNLLGAG</sequence>
<gene>
    <name evidence="2" type="ORF">EYM_03230</name>
</gene>
<feature type="transmembrane region" description="Helical" evidence="1">
    <location>
        <begin position="120"/>
        <end position="141"/>
    </location>
</feature>
<keyword evidence="1" id="KW-1133">Transmembrane helix</keyword>
<feature type="transmembrane region" description="Helical" evidence="1">
    <location>
        <begin position="39"/>
        <end position="65"/>
    </location>
</feature>
<keyword evidence="1" id="KW-0472">Membrane</keyword>
<protein>
    <submittedName>
        <fullName evidence="2">Uncharacterized protein</fullName>
    </submittedName>
</protein>
<feature type="transmembrane region" description="Helical" evidence="1">
    <location>
        <begin position="77"/>
        <end position="100"/>
    </location>
</feature>
<name>A0A0U3G233_9CREN</name>
<dbReference type="Proteomes" id="UP000060778">
    <property type="component" value="Chromosome"/>
</dbReference>